<name>A0A7C5H820_9CHLB</name>
<dbReference type="InterPro" id="IPR023198">
    <property type="entry name" value="PGP-like_dom2"/>
</dbReference>
<dbReference type="EMBL" id="DRSQ01000067">
    <property type="protein sequence ID" value="HHE31638.1"/>
    <property type="molecule type" value="Genomic_DNA"/>
</dbReference>
<dbReference type="InterPro" id="IPR041492">
    <property type="entry name" value="HAD_2"/>
</dbReference>
<dbReference type="AlphaFoldDB" id="A0A7C5H820"/>
<dbReference type="Gene3D" id="1.10.150.240">
    <property type="entry name" value="Putative phosphatase, domain 2"/>
    <property type="match status" value="1"/>
</dbReference>
<dbReference type="CDD" id="cd07506">
    <property type="entry name" value="HAD_like"/>
    <property type="match status" value="1"/>
</dbReference>
<dbReference type="SUPFAM" id="SSF56784">
    <property type="entry name" value="HAD-like"/>
    <property type="match status" value="1"/>
</dbReference>
<dbReference type="Proteomes" id="UP000886058">
    <property type="component" value="Unassembled WGS sequence"/>
</dbReference>
<dbReference type="GO" id="GO:0016787">
    <property type="term" value="F:hydrolase activity"/>
    <property type="evidence" value="ECO:0007669"/>
    <property type="project" value="UniProtKB-KW"/>
</dbReference>
<accession>A0A7C5H820</accession>
<gene>
    <name evidence="1" type="ORF">ENL07_03120</name>
</gene>
<reference evidence="1" key="1">
    <citation type="journal article" date="2020" name="mSystems">
        <title>Genome- and Community-Level Interaction Insights into Carbon Utilization and Element Cycling Functions of Hydrothermarchaeota in Hydrothermal Sediment.</title>
        <authorList>
            <person name="Zhou Z."/>
            <person name="Liu Y."/>
            <person name="Xu W."/>
            <person name="Pan J."/>
            <person name="Luo Z.H."/>
            <person name="Li M."/>
        </authorList>
    </citation>
    <scope>NUCLEOTIDE SEQUENCE [LARGE SCALE GENOMIC DNA]</scope>
    <source>
        <strain evidence="1">HyVt-633</strain>
    </source>
</reference>
<dbReference type="Pfam" id="PF13419">
    <property type="entry name" value="HAD_2"/>
    <property type="match status" value="1"/>
</dbReference>
<organism evidence="1">
    <name type="scientific">Chlorobaculum parvum</name>
    <dbReference type="NCBI Taxonomy" id="274539"/>
    <lineage>
        <taxon>Bacteria</taxon>
        <taxon>Pseudomonadati</taxon>
        <taxon>Chlorobiota</taxon>
        <taxon>Chlorobiia</taxon>
        <taxon>Chlorobiales</taxon>
        <taxon>Chlorobiaceae</taxon>
        <taxon>Chlorobaculum</taxon>
    </lineage>
</organism>
<sequence>MHRTLVLFDIDGTLLKVGSMNRRVLADALIEVYGTEGSTGSHDFSGKMDSTIIYDVLSNAGLERAQIAEKFDKAREAYIALFRERARREDITLLEGVRELLDALSDRSDILLGLLTGNFEGSGRHKLKLPDLDRYFPFGAFADDALDRNDLPRIALDRARKITGTNYSPAQTVIIGDTEHDIRCAQALDARSIAVATGNFSMEDLAPHNPGALFSSFAGTDEVLAEILTPQHS</sequence>
<evidence type="ECO:0000313" key="1">
    <source>
        <dbReference type="EMBL" id="HHE31638.1"/>
    </source>
</evidence>
<dbReference type="Gene3D" id="3.40.50.1000">
    <property type="entry name" value="HAD superfamily/HAD-like"/>
    <property type="match status" value="1"/>
</dbReference>
<proteinExistence type="predicted"/>
<dbReference type="InterPro" id="IPR036412">
    <property type="entry name" value="HAD-like_sf"/>
</dbReference>
<comment type="caution">
    <text evidence="1">The sequence shown here is derived from an EMBL/GenBank/DDBJ whole genome shotgun (WGS) entry which is preliminary data.</text>
</comment>
<keyword evidence="1" id="KW-0378">Hydrolase</keyword>
<dbReference type="InterPro" id="IPR023214">
    <property type="entry name" value="HAD_sf"/>
</dbReference>
<dbReference type="PANTHER" id="PTHR43885">
    <property type="entry name" value="HALOACID DEHALOGENASE-LIKE HYDROLASE"/>
    <property type="match status" value="1"/>
</dbReference>
<dbReference type="PANTHER" id="PTHR43885:SF1">
    <property type="entry name" value="SUPERFAMILY HYDROLASE, PUTATIVE (AFU_ORTHOLOGUE AFUA_4G13290)-RELATED"/>
    <property type="match status" value="1"/>
</dbReference>
<protein>
    <submittedName>
        <fullName evidence="1">HAD family hydrolase</fullName>
    </submittedName>
</protein>